<dbReference type="Gene3D" id="3.30.420.40">
    <property type="match status" value="2"/>
</dbReference>
<dbReference type="Gene3D" id="3.30.30.30">
    <property type="match status" value="1"/>
</dbReference>
<evidence type="ECO:0000313" key="4">
    <source>
        <dbReference type="Proteomes" id="UP001278766"/>
    </source>
</evidence>
<dbReference type="GO" id="GO:0005524">
    <property type="term" value="F:ATP binding"/>
    <property type="evidence" value="ECO:0007669"/>
    <property type="project" value="UniProtKB-KW"/>
</dbReference>
<dbReference type="RefSeq" id="XP_062654981.1">
    <property type="nucleotide sequence ID" value="XM_062799916.1"/>
</dbReference>
<evidence type="ECO:0000313" key="3">
    <source>
        <dbReference type="EMBL" id="KAK3291467.1"/>
    </source>
</evidence>
<dbReference type="SUPFAM" id="SSF53067">
    <property type="entry name" value="Actin-like ATPase domain"/>
    <property type="match status" value="2"/>
</dbReference>
<protein>
    <recommendedName>
        <fullName evidence="5">Actin-like ATPase domain-containing protein</fullName>
    </recommendedName>
</protein>
<keyword evidence="4" id="KW-1185">Reference proteome</keyword>
<name>A0AAE0LND2_9PEZI</name>
<dbReference type="PANTHER" id="PTHR14187">
    <property type="entry name" value="ALPHA KINASE/ELONGATION FACTOR 2 KINASE"/>
    <property type="match status" value="1"/>
</dbReference>
<dbReference type="CDD" id="cd10170">
    <property type="entry name" value="ASKHA_NBD_HSP70"/>
    <property type="match status" value="1"/>
</dbReference>
<reference evidence="3" key="2">
    <citation type="submission" date="2023-06" db="EMBL/GenBank/DDBJ databases">
        <authorList>
            <consortium name="Lawrence Berkeley National Laboratory"/>
            <person name="Haridas S."/>
            <person name="Hensen N."/>
            <person name="Bonometti L."/>
            <person name="Westerberg I."/>
            <person name="Brannstrom I.O."/>
            <person name="Guillou S."/>
            <person name="Cros-Aarteil S."/>
            <person name="Calhoun S."/>
            <person name="Kuo A."/>
            <person name="Mondo S."/>
            <person name="Pangilinan J."/>
            <person name="Riley R."/>
            <person name="Labutti K."/>
            <person name="Andreopoulos B."/>
            <person name="Lipzen A."/>
            <person name="Chen C."/>
            <person name="Yanf M."/>
            <person name="Daum C."/>
            <person name="Ng V."/>
            <person name="Clum A."/>
            <person name="Steindorff A."/>
            <person name="Ohm R."/>
            <person name="Martin F."/>
            <person name="Silar P."/>
            <person name="Natvig D."/>
            <person name="Lalanne C."/>
            <person name="Gautier V."/>
            <person name="Ament-Velasquez S.L."/>
            <person name="Kruys A."/>
            <person name="Hutchinson M.I."/>
            <person name="Powell A.J."/>
            <person name="Barry K."/>
            <person name="Miller A.N."/>
            <person name="Grigoriev I.V."/>
            <person name="Debuchy R."/>
            <person name="Gladieux P."/>
            <person name="Thoren M.H."/>
            <person name="Johannesson H."/>
        </authorList>
    </citation>
    <scope>NUCLEOTIDE SEQUENCE</scope>
    <source>
        <strain evidence="3">CBS 168.71</strain>
    </source>
</reference>
<dbReference type="Proteomes" id="UP001278766">
    <property type="component" value="Unassembled WGS sequence"/>
</dbReference>
<evidence type="ECO:0000256" key="2">
    <source>
        <dbReference type="ARBA" id="ARBA00022840"/>
    </source>
</evidence>
<dbReference type="Gene3D" id="3.90.640.10">
    <property type="entry name" value="Actin, Chain A, domain 4"/>
    <property type="match status" value="1"/>
</dbReference>
<evidence type="ECO:0008006" key="5">
    <source>
        <dbReference type="Google" id="ProtNLM"/>
    </source>
</evidence>
<dbReference type="InterPro" id="IPR043129">
    <property type="entry name" value="ATPase_NBD"/>
</dbReference>
<dbReference type="GeneID" id="87836864"/>
<keyword evidence="1" id="KW-0547">Nucleotide-binding</keyword>
<dbReference type="Pfam" id="PF00012">
    <property type="entry name" value="HSP70"/>
    <property type="match status" value="1"/>
</dbReference>
<dbReference type="AlphaFoldDB" id="A0AAE0LND2"/>
<dbReference type="InterPro" id="IPR013126">
    <property type="entry name" value="Hsp_70_fam"/>
</dbReference>
<gene>
    <name evidence="3" type="ORF">B0H64DRAFT_246217</name>
</gene>
<dbReference type="PRINTS" id="PR00301">
    <property type="entry name" value="HEATSHOCK70"/>
</dbReference>
<comment type="caution">
    <text evidence="3">The sequence shown here is derived from an EMBL/GenBank/DDBJ whole genome shotgun (WGS) entry which is preliminary data.</text>
</comment>
<organism evidence="3 4">
    <name type="scientific">Chaetomium fimeti</name>
    <dbReference type="NCBI Taxonomy" id="1854472"/>
    <lineage>
        <taxon>Eukaryota</taxon>
        <taxon>Fungi</taxon>
        <taxon>Dikarya</taxon>
        <taxon>Ascomycota</taxon>
        <taxon>Pezizomycotina</taxon>
        <taxon>Sordariomycetes</taxon>
        <taxon>Sordariomycetidae</taxon>
        <taxon>Sordariales</taxon>
        <taxon>Chaetomiaceae</taxon>
        <taxon>Chaetomium</taxon>
    </lineage>
</organism>
<sequence length="601" mass="67095">MVADSPQCKPSEEPATDRLKIIIGIDYGTTFTGVSYVTSDKTSIDDIDVIRTWPGDGRPVEGNWKTPTVIAYGAENRGARRNHWGYEVRGGMVSCSWTKLLLDTSAETAEFDDPSLRDATGSALFHIPRGKDAQMVCQDFLTEVYRFVVDNLKMRITPEIFDMTPMECYLTVPAIWTDKARTATWDAAKAAGFGSRSFDAIRMVAEPEAAAVAALRKDLRPGSTNAVKPGDNVLILDCGGGTVDITTYMIRKTFPSIEFDEICVGIGGKCGSTYIDRNFFNLMTRRFGSAFEDVPPRRRGPGSGFMASFEKAKQSFGSSENDSYEIHPIHMQGELDEDHYDEDEAAVILSKRDMEGIFDPVVQDILRLLSHQVEYISRTKGKRINTIVLVGGFGNSDYLKHKLDSWCATNGAIKCIRPTFCQAAVVRGAAIRGLEGAMPRTLICRRHYGFECGEIFRHGIDDIKDAYIFWDDLCCRGRMTWLMEKGAELSDSTYRTVPICRRWSPGDSYVFEKELYSCNLDSAPGRIEDAGVEHIGTITVDFTNVNMSRFEKRTSAFGVEYKLEYEIGVDFRSDEGILRCFCLADGKTIGVTRISFTDLAR</sequence>
<proteinExistence type="predicted"/>
<evidence type="ECO:0000256" key="1">
    <source>
        <dbReference type="ARBA" id="ARBA00022741"/>
    </source>
</evidence>
<dbReference type="GO" id="GO:0140662">
    <property type="term" value="F:ATP-dependent protein folding chaperone"/>
    <property type="evidence" value="ECO:0007669"/>
    <property type="project" value="InterPro"/>
</dbReference>
<keyword evidence="2" id="KW-0067">ATP-binding</keyword>
<accession>A0AAE0LND2</accession>
<dbReference type="PANTHER" id="PTHR14187:SF81">
    <property type="entry name" value="HSP70 FAMILY PROTEIN (AFU_ORTHOLOGUE AFUA_4G14040)"/>
    <property type="match status" value="1"/>
</dbReference>
<reference evidence="3" key="1">
    <citation type="journal article" date="2023" name="Mol. Phylogenet. Evol.">
        <title>Genome-scale phylogeny and comparative genomics of the fungal order Sordariales.</title>
        <authorList>
            <person name="Hensen N."/>
            <person name="Bonometti L."/>
            <person name="Westerberg I."/>
            <person name="Brannstrom I.O."/>
            <person name="Guillou S."/>
            <person name="Cros-Aarteil S."/>
            <person name="Calhoun S."/>
            <person name="Haridas S."/>
            <person name="Kuo A."/>
            <person name="Mondo S."/>
            <person name="Pangilinan J."/>
            <person name="Riley R."/>
            <person name="LaButti K."/>
            <person name="Andreopoulos B."/>
            <person name="Lipzen A."/>
            <person name="Chen C."/>
            <person name="Yan M."/>
            <person name="Daum C."/>
            <person name="Ng V."/>
            <person name="Clum A."/>
            <person name="Steindorff A."/>
            <person name="Ohm R.A."/>
            <person name="Martin F."/>
            <person name="Silar P."/>
            <person name="Natvig D.O."/>
            <person name="Lalanne C."/>
            <person name="Gautier V."/>
            <person name="Ament-Velasquez S.L."/>
            <person name="Kruys A."/>
            <person name="Hutchinson M.I."/>
            <person name="Powell A.J."/>
            <person name="Barry K."/>
            <person name="Miller A.N."/>
            <person name="Grigoriev I.V."/>
            <person name="Debuchy R."/>
            <person name="Gladieux P."/>
            <person name="Hiltunen Thoren M."/>
            <person name="Johannesson H."/>
        </authorList>
    </citation>
    <scope>NUCLEOTIDE SEQUENCE</scope>
    <source>
        <strain evidence="3">CBS 168.71</strain>
    </source>
</reference>
<dbReference type="EMBL" id="JAUEPN010000009">
    <property type="protein sequence ID" value="KAK3291467.1"/>
    <property type="molecule type" value="Genomic_DNA"/>
</dbReference>